<dbReference type="SUPFAM" id="SSF142823">
    <property type="entry name" value="ComB-like"/>
    <property type="match status" value="1"/>
</dbReference>
<dbReference type="AlphaFoldDB" id="A0A3L7JVI7"/>
<keyword evidence="6" id="KW-0460">Magnesium</keyword>
<keyword evidence="9" id="KW-1185">Reference proteome</keyword>
<keyword evidence="5 8" id="KW-0378">Hydrolase</keyword>
<name>A0A3L7JVI7_9BACI</name>
<dbReference type="InterPro" id="IPR005238">
    <property type="entry name" value="ComB-like"/>
</dbReference>
<dbReference type="Pfam" id="PF04029">
    <property type="entry name" value="2-ph_phosp"/>
    <property type="match status" value="1"/>
</dbReference>
<dbReference type="Gene3D" id="3.90.1560.10">
    <property type="entry name" value="ComB-like"/>
    <property type="match status" value="1"/>
</dbReference>
<dbReference type="PANTHER" id="PTHR37311:SF1">
    <property type="entry name" value="2-PHOSPHOSULFOLACTATE PHOSPHATASE-RELATED"/>
    <property type="match status" value="1"/>
</dbReference>
<evidence type="ECO:0000256" key="3">
    <source>
        <dbReference type="ARBA" id="ARBA00012953"/>
    </source>
</evidence>
<evidence type="ECO:0000313" key="9">
    <source>
        <dbReference type="Proteomes" id="UP000276770"/>
    </source>
</evidence>
<dbReference type="Proteomes" id="UP000276770">
    <property type="component" value="Unassembled WGS sequence"/>
</dbReference>
<dbReference type="PANTHER" id="PTHR37311">
    <property type="entry name" value="2-PHOSPHOSULFOLACTATE PHOSPHATASE-RELATED"/>
    <property type="match status" value="1"/>
</dbReference>
<accession>A0A3L7JVI7</accession>
<dbReference type="GO" id="GO:0000287">
    <property type="term" value="F:magnesium ion binding"/>
    <property type="evidence" value="ECO:0007669"/>
    <property type="project" value="InterPro"/>
</dbReference>
<dbReference type="GO" id="GO:0050545">
    <property type="term" value="F:sulfopyruvate decarboxylase activity"/>
    <property type="evidence" value="ECO:0007669"/>
    <property type="project" value="TreeGrafter"/>
</dbReference>
<evidence type="ECO:0000256" key="7">
    <source>
        <dbReference type="ARBA" id="ARBA00033711"/>
    </source>
</evidence>
<comment type="caution">
    <text evidence="8">The sequence shown here is derived from an EMBL/GenBank/DDBJ whole genome shotgun (WGS) entry which is preliminary data.</text>
</comment>
<comment type="cofactor">
    <cofactor evidence="1">
        <name>Mg(2+)</name>
        <dbReference type="ChEBI" id="CHEBI:18420"/>
    </cofactor>
</comment>
<dbReference type="OrthoDB" id="4913at2"/>
<comment type="similarity">
    <text evidence="2">Belongs to the ComB family.</text>
</comment>
<sequence>MTDAVFNQSPHKVRFEWGAEGVRCLAPLSDVVVLIDVLSFTTCVDIACSREALVFPYRYKDKSAELFAKSNGALLAKKRGQTPSLSPGSLVELDQEARIVLPSPNGSTCTVIAKESNACTIAGSLRNAFAVTTYIKHHYPDKVVSVIACGELWPSGALRPSIEDLIGAGAILSQFDQSNLSPEAKVAVSAFKFAEHDMRAVLMDCSSGRELIEKGFPDDVSMASELNASQTVPVFCDGAYKRFI</sequence>
<comment type="catalytic activity">
    <reaction evidence="7">
        <text>(2R)-O-phospho-3-sulfolactate + H2O = (2R)-3-sulfolactate + phosphate</text>
        <dbReference type="Rhea" id="RHEA:23416"/>
        <dbReference type="ChEBI" id="CHEBI:15377"/>
        <dbReference type="ChEBI" id="CHEBI:15597"/>
        <dbReference type="ChEBI" id="CHEBI:43474"/>
        <dbReference type="ChEBI" id="CHEBI:58738"/>
        <dbReference type="EC" id="3.1.3.71"/>
    </reaction>
</comment>
<dbReference type="InterPro" id="IPR036702">
    <property type="entry name" value="ComB-like_sf"/>
</dbReference>
<evidence type="ECO:0000256" key="5">
    <source>
        <dbReference type="ARBA" id="ARBA00022801"/>
    </source>
</evidence>
<dbReference type="RefSeq" id="WP_121681163.1">
    <property type="nucleotide sequence ID" value="NZ_RCVZ01000009.1"/>
</dbReference>
<evidence type="ECO:0000256" key="2">
    <source>
        <dbReference type="ARBA" id="ARBA00009997"/>
    </source>
</evidence>
<organism evidence="8 9">
    <name type="scientific">Falsibacillus albus</name>
    <dbReference type="NCBI Taxonomy" id="2478915"/>
    <lineage>
        <taxon>Bacteria</taxon>
        <taxon>Bacillati</taxon>
        <taxon>Bacillota</taxon>
        <taxon>Bacilli</taxon>
        <taxon>Bacillales</taxon>
        <taxon>Bacillaceae</taxon>
        <taxon>Falsibacillus</taxon>
    </lineage>
</organism>
<dbReference type="GO" id="GO:0050532">
    <property type="term" value="F:2-phosphosulfolactate phosphatase activity"/>
    <property type="evidence" value="ECO:0007669"/>
    <property type="project" value="UniProtKB-EC"/>
</dbReference>
<evidence type="ECO:0000256" key="1">
    <source>
        <dbReference type="ARBA" id="ARBA00001946"/>
    </source>
</evidence>
<evidence type="ECO:0000313" key="8">
    <source>
        <dbReference type="EMBL" id="RLQ94550.1"/>
    </source>
</evidence>
<evidence type="ECO:0000256" key="4">
    <source>
        <dbReference type="ARBA" id="ARBA00021948"/>
    </source>
</evidence>
<gene>
    <name evidence="8" type="ORF">D9X91_13490</name>
</gene>
<proteinExistence type="inferred from homology"/>
<evidence type="ECO:0000256" key="6">
    <source>
        <dbReference type="ARBA" id="ARBA00022842"/>
    </source>
</evidence>
<dbReference type="EMBL" id="RCVZ01000009">
    <property type="protein sequence ID" value="RLQ94550.1"/>
    <property type="molecule type" value="Genomic_DNA"/>
</dbReference>
<reference evidence="8 9" key="1">
    <citation type="submission" date="2018-10" db="EMBL/GenBank/DDBJ databases">
        <title>Falsibacillus sp. genome draft.</title>
        <authorList>
            <person name="Shi S."/>
        </authorList>
    </citation>
    <scope>NUCLEOTIDE SEQUENCE [LARGE SCALE GENOMIC DNA]</scope>
    <source>
        <strain evidence="8 9">GY 10110</strain>
    </source>
</reference>
<dbReference type="EC" id="3.1.3.71" evidence="3"/>
<protein>
    <recommendedName>
        <fullName evidence="4">Probable 2-phosphosulfolactate phosphatase</fullName>
        <ecNumber evidence="3">3.1.3.71</ecNumber>
    </recommendedName>
</protein>